<dbReference type="AlphaFoldDB" id="A0A151KTA3"/>
<proteinExistence type="predicted"/>
<dbReference type="Proteomes" id="UP000075346">
    <property type="component" value="Unassembled WGS sequence"/>
</dbReference>
<sequence length="62" mass="6773">MKARILLVSGVHPRYLASFFTGITVTSSIADAILLPVSEASDLLQKIQDRWPLAQLSYELGA</sequence>
<accession>A0A151KTA3</accession>
<evidence type="ECO:0000313" key="2">
    <source>
        <dbReference type="EMBL" id="KYN81832.1"/>
    </source>
</evidence>
<gene>
    <name evidence="2" type="ORF">ATY37_06555</name>
</gene>
<evidence type="ECO:0000313" key="3">
    <source>
        <dbReference type="Proteomes" id="UP000075346"/>
    </source>
</evidence>
<name>A0A151KTA3_9VIBR</name>
<organism evidence="2 3">
    <name type="scientific">Vibrio cidicii</name>
    <dbReference type="NCBI Taxonomy" id="1763883"/>
    <lineage>
        <taxon>Bacteria</taxon>
        <taxon>Pseudomonadati</taxon>
        <taxon>Pseudomonadota</taxon>
        <taxon>Gammaproteobacteria</taxon>
        <taxon>Vibrionales</taxon>
        <taxon>Vibrionaceae</taxon>
        <taxon>Vibrio</taxon>
    </lineage>
</organism>
<keyword evidence="1" id="KW-0472">Membrane</keyword>
<dbReference type="EMBL" id="LOBR01000110">
    <property type="protein sequence ID" value="KYN81832.1"/>
    <property type="molecule type" value="Genomic_DNA"/>
</dbReference>
<feature type="transmembrane region" description="Helical" evidence="1">
    <location>
        <begin position="15"/>
        <end position="37"/>
    </location>
</feature>
<keyword evidence="1" id="KW-0812">Transmembrane</keyword>
<keyword evidence="1" id="KW-1133">Transmembrane helix</keyword>
<evidence type="ECO:0000256" key="1">
    <source>
        <dbReference type="SAM" id="Phobius"/>
    </source>
</evidence>
<comment type="caution">
    <text evidence="2">The sequence shown here is derived from an EMBL/GenBank/DDBJ whole genome shotgun (WGS) entry which is preliminary data.</text>
</comment>
<reference evidence="3" key="1">
    <citation type="submission" date="2015-12" db="EMBL/GenBank/DDBJ databases">
        <authorList>
            <person name="Shamseldin A."/>
            <person name="Moawad H."/>
            <person name="Abd El-Rahim W.M."/>
            <person name="Sadowsky M.J."/>
        </authorList>
    </citation>
    <scope>NUCLEOTIDE SEQUENCE [LARGE SCALE GENOMIC DNA]</scope>
    <source>
        <strain evidence="3">2538-88</strain>
    </source>
</reference>
<protein>
    <submittedName>
        <fullName evidence="2">Uncharacterized protein</fullName>
    </submittedName>
</protein>
<dbReference type="RefSeq" id="WP_061898049.1">
    <property type="nucleotide sequence ID" value="NZ_LOBR01000110.1"/>
</dbReference>